<dbReference type="RefSeq" id="WP_166466650.1">
    <property type="nucleotide sequence ID" value="NZ_CP050066.2"/>
</dbReference>
<dbReference type="Proteomes" id="UP000500895">
    <property type="component" value="Chromosome"/>
</dbReference>
<proteinExistence type="predicted"/>
<reference evidence="1 2" key="1">
    <citation type="journal article" date="2020" name="Int. J. Syst. Evol. Microbiol.">
        <title>Description and complete genome sequences of Bradyrhizobium symbiodeficiens sp. nov., a non-symbiotic bacterium associated with legumes native to Canada.</title>
        <authorList>
            <person name="Bromfield E.S.P."/>
            <person name="Cloutier S."/>
            <person name="Nguyen H.D.T."/>
        </authorList>
    </citation>
    <scope>NUCLEOTIDE SEQUENCE [LARGE SCALE GENOMIC DNA]</scope>
    <source>
        <strain evidence="1 2">101S1MB</strain>
    </source>
</reference>
<accession>A0A6G8ZYM3</accession>
<evidence type="ECO:0000313" key="1">
    <source>
        <dbReference type="EMBL" id="QIP05199.1"/>
    </source>
</evidence>
<dbReference type="EMBL" id="CP050066">
    <property type="protein sequence ID" value="QIP05199.1"/>
    <property type="molecule type" value="Genomic_DNA"/>
</dbReference>
<sequence length="51" mass="5634">MKEFIDIAVSKTGIEGLLEVYVEDAEEPLHRDLALIEHLSIAFAPLQNAIA</sequence>
<name>A0A6G8ZYM3_9BRAD</name>
<evidence type="ECO:0000313" key="2">
    <source>
        <dbReference type="Proteomes" id="UP000500895"/>
    </source>
</evidence>
<protein>
    <submittedName>
        <fullName evidence="1">Uncharacterized protein</fullName>
    </submittedName>
</protein>
<dbReference type="AlphaFoldDB" id="A0A6G8ZYM3"/>
<gene>
    <name evidence="1" type="ORF">HAV00_02560</name>
</gene>
<organism evidence="1 2">
    <name type="scientific">Bradyrhizobium symbiodeficiens</name>
    <dbReference type="NCBI Taxonomy" id="1404367"/>
    <lineage>
        <taxon>Bacteria</taxon>
        <taxon>Pseudomonadati</taxon>
        <taxon>Pseudomonadota</taxon>
        <taxon>Alphaproteobacteria</taxon>
        <taxon>Hyphomicrobiales</taxon>
        <taxon>Nitrobacteraceae</taxon>
        <taxon>Bradyrhizobium</taxon>
    </lineage>
</organism>